<sequence>MNDVVKYSVNLRFQSFRFVAIGPKEDRHCLRQTVEVYRVDENMALFGYSYNLPCADALRREHPYPEQWTQTVVKVATDIRIETLHFAVGSKADCHCVQQPVEVSYSGDPLFGDRLIPIDSPDLQMVQQTDRLSLCQQWRVLSLNYRTQKQESGPTSDYLGPKPLLLTLNDLPRILLNPGNRQVPWRI</sequence>
<organism evidence="1 2">
    <name type="scientific">Polycladomyces abyssicola</name>
    <dbReference type="NCBI Taxonomy" id="1125966"/>
    <lineage>
        <taxon>Bacteria</taxon>
        <taxon>Bacillati</taxon>
        <taxon>Bacillota</taxon>
        <taxon>Bacilli</taxon>
        <taxon>Bacillales</taxon>
        <taxon>Thermoactinomycetaceae</taxon>
        <taxon>Polycladomyces</taxon>
    </lineage>
</organism>
<evidence type="ECO:0000313" key="1">
    <source>
        <dbReference type="EMBL" id="BCU83090.1"/>
    </source>
</evidence>
<name>A0A8D5UH07_9BACL</name>
<accession>A0A8D5UH07</accession>
<dbReference type="EMBL" id="AP024601">
    <property type="protein sequence ID" value="BCU83090.1"/>
    <property type="molecule type" value="Genomic_DNA"/>
</dbReference>
<gene>
    <name evidence="1" type="ORF">JIR001_28730</name>
</gene>
<dbReference type="Proteomes" id="UP000677436">
    <property type="component" value="Chromosome"/>
</dbReference>
<evidence type="ECO:0000313" key="2">
    <source>
        <dbReference type="Proteomes" id="UP000677436"/>
    </source>
</evidence>
<dbReference type="AlphaFoldDB" id="A0A8D5UH07"/>
<keyword evidence="2" id="KW-1185">Reference proteome</keyword>
<reference evidence="1" key="2">
    <citation type="journal article" date="2021" name="Microbiol. Resour. Announc.">
        <title>Complete Genome Sequence of Polycladomyces abyssicola JIR-001T, Isolated from Hemipelagic Sediment in Deep Seawater.</title>
        <authorList>
            <person name="Tsubouchi T."/>
            <person name="Kaneko Y."/>
        </authorList>
    </citation>
    <scope>NUCLEOTIDE SEQUENCE</scope>
    <source>
        <strain evidence="1">JIR-001</strain>
    </source>
</reference>
<proteinExistence type="predicted"/>
<reference evidence="1" key="1">
    <citation type="journal article" date="2013" name="Int. J. Syst. Evol. Microbiol.">
        <title>Polycladomyces abyssicola gen. nov., sp. nov., a thermophilic filamentous bacterium isolated from hemipelagic sediment.</title>
        <authorList>
            <person name="Tsubouchi T."/>
            <person name="Shimane Y."/>
            <person name="Mori K."/>
            <person name="Usui K."/>
            <person name="Hiraki T."/>
            <person name="Tame A."/>
            <person name="Uematsu K."/>
            <person name="Maruyama T."/>
            <person name="Hatada Y."/>
        </authorList>
    </citation>
    <scope>NUCLEOTIDE SEQUENCE</scope>
    <source>
        <strain evidence="1">JIR-001</strain>
    </source>
</reference>
<dbReference type="KEGG" id="pabs:JIR001_28730"/>
<dbReference type="RefSeq" id="WP_212773351.1">
    <property type="nucleotide sequence ID" value="NZ_AP024601.1"/>
</dbReference>
<protein>
    <submittedName>
        <fullName evidence="1">Uncharacterized protein</fullName>
    </submittedName>
</protein>